<protein>
    <submittedName>
        <fullName evidence="6">Bifunctional glyoxylate/hydroxypyruvate reductase B</fullName>
        <ecNumber evidence="6">1.1.1.79</ecNumber>
        <ecNumber evidence="6">1.1.1.81</ecNumber>
    </submittedName>
</protein>
<dbReference type="Proteomes" id="UP000027466">
    <property type="component" value="Unassembled WGS sequence"/>
</dbReference>
<dbReference type="EMBL" id="JFHC01000039">
    <property type="protein sequence ID" value="KDR40523.1"/>
    <property type="molecule type" value="Genomic_DNA"/>
</dbReference>
<dbReference type="InterPro" id="IPR050223">
    <property type="entry name" value="D-isomer_2-hydroxyacid_DH"/>
</dbReference>
<feature type="domain" description="D-isomer specific 2-hydroxyacid dehydrogenase NAD-binding" evidence="5">
    <location>
        <begin position="105"/>
        <end position="283"/>
    </location>
</feature>
<proteinExistence type="inferred from homology"/>
<dbReference type="EC" id="1.1.1.79" evidence="6"/>
<dbReference type="InterPro" id="IPR006140">
    <property type="entry name" value="D-isomer_DH_NAD-bd"/>
</dbReference>
<dbReference type="InterPro" id="IPR006139">
    <property type="entry name" value="D-isomer_2_OHA_DH_cat_dom"/>
</dbReference>
<evidence type="ECO:0000256" key="1">
    <source>
        <dbReference type="ARBA" id="ARBA00005854"/>
    </source>
</evidence>
<dbReference type="CDD" id="cd05301">
    <property type="entry name" value="GDH"/>
    <property type="match status" value="1"/>
</dbReference>
<feature type="domain" description="D-isomer specific 2-hydroxyacid dehydrogenase catalytic" evidence="4">
    <location>
        <begin position="4"/>
        <end position="315"/>
    </location>
</feature>
<dbReference type="PANTHER" id="PTHR10996:SF283">
    <property type="entry name" value="GLYOXYLATE_HYDROXYPYRUVATE REDUCTASE B"/>
    <property type="match status" value="1"/>
</dbReference>
<dbReference type="FunFam" id="3.40.50.720:FF:000462">
    <property type="entry name" value="Glyoxylate reductase (NADP+)"/>
    <property type="match status" value="1"/>
</dbReference>
<evidence type="ECO:0000256" key="3">
    <source>
        <dbReference type="RuleBase" id="RU003719"/>
    </source>
</evidence>
<dbReference type="GO" id="GO:0016618">
    <property type="term" value="F:hydroxypyruvate reductase [NAD(P)H] activity"/>
    <property type="evidence" value="ECO:0007669"/>
    <property type="project" value="UniProtKB-EC"/>
</dbReference>
<comment type="caution">
    <text evidence="6">The sequence shown here is derived from an EMBL/GenBank/DDBJ whole genome shotgun (WGS) entry which is preliminary data.</text>
</comment>
<dbReference type="PROSITE" id="PS00671">
    <property type="entry name" value="D_2_HYDROXYACID_DH_3"/>
    <property type="match status" value="1"/>
</dbReference>
<gene>
    <name evidence="6" type="ORF">BG61_24270</name>
</gene>
<dbReference type="GO" id="GO:0030267">
    <property type="term" value="F:glyoxylate reductase (NADPH) activity"/>
    <property type="evidence" value="ECO:0007669"/>
    <property type="project" value="UniProtKB-EC"/>
</dbReference>
<dbReference type="SUPFAM" id="SSF51735">
    <property type="entry name" value="NAD(P)-binding Rossmann-fold domains"/>
    <property type="match status" value="1"/>
</dbReference>
<reference evidence="6 7" key="1">
    <citation type="submission" date="2014-03" db="EMBL/GenBank/DDBJ databases">
        <title>Draft Genome Sequences of Four Burkholderia Strains.</title>
        <authorList>
            <person name="Liu X.Y."/>
            <person name="Li C.X."/>
            <person name="Xu J.H."/>
        </authorList>
    </citation>
    <scope>NUCLEOTIDE SEQUENCE [LARGE SCALE GENOMIC DNA]</scope>
    <source>
        <strain evidence="6 7">DSM 50014</strain>
    </source>
</reference>
<dbReference type="AlphaFoldDB" id="A0A069PIF5"/>
<evidence type="ECO:0000259" key="5">
    <source>
        <dbReference type="Pfam" id="PF02826"/>
    </source>
</evidence>
<dbReference type="GO" id="GO:0051287">
    <property type="term" value="F:NAD binding"/>
    <property type="evidence" value="ECO:0007669"/>
    <property type="project" value="InterPro"/>
</dbReference>
<dbReference type="Pfam" id="PF02826">
    <property type="entry name" value="2-Hacid_dh_C"/>
    <property type="match status" value="1"/>
</dbReference>
<evidence type="ECO:0000259" key="4">
    <source>
        <dbReference type="Pfam" id="PF00389"/>
    </source>
</evidence>
<keyword evidence="6" id="KW-0670">Pyruvate</keyword>
<name>A0A069PIF5_9BURK</name>
<evidence type="ECO:0000256" key="2">
    <source>
        <dbReference type="ARBA" id="ARBA00023002"/>
    </source>
</evidence>
<dbReference type="InterPro" id="IPR029753">
    <property type="entry name" value="D-isomer_DH_CS"/>
</dbReference>
<evidence type="ECO:0000313" key="6">
    <source>
        <dbReference type="EMBL" id="KDR40523.1"/>
    </source>
</evidence>
<comment type="similarity">
    <text evidence="1 3">Belongs to the D-isomer specific 2-hydroxyacid dehydrogenase family.</text>
</comment>
<dbReference type="SUPFAM" id="SSF52283">
    <property type="entry name" value="Formate/glycerate dehydrogenase catalytic domain-like"/>
    <property type="match status" value="1"/>
</dbReference>
<organism evidence="6 7">
    <name type="scientific">Caballeronia glathei</name>
    <dbReference type="NCBI Taxonomy" id="60547"/>
    <lineage>
        <taxon>Bacteria</taxon>
        <taxon>Pseudomonadati</taxon>
        <taxon>Pseudomonadota</taxon>
        <taxon>Betaproteobacteria</taxon>
        <taxon>Burkholderiales</taxon>
        <taxon>Burkholderiaceae</taxon>
        <taxon>Caballeronia</taxon>
    </lineage>
</organism>
<dbReference type="Pfam" id="PF00389">
    <property type="entry name" value="2-Hacid_dh"/>
    <property type="match status" value="1"/>
</dbReference>
<dbReference type="RefSeq" id="WP_035942082.1">
    <property type="nucleotide sequence ID" value="NZ_CADFFX010000027.1"/>
</dbReference>
<dbReference type="InterPro" id="IPR036291">
    <property type="entry name" value="NAD(P)-bd_dom_sf"/>
</dbReference>
<keyword evidence="2 3" id="KW-0560">Oxidoreductase</keyword>
<evidence type="ECO:0000313" key="7">
    <source>
        <dbReference type="Proteomes" id="UP000027466"/>
    </source>
</evidence>
<sequence>MNKIVVYKPLPEETIEYLRSHADVAIVDPKQPNALIDALKDADGAIGTGVKMNAETLAGATRLKVLSTVSVGFDAFDIDYLNQRGILLTNTPDVLTESTADTAFSLVLLTARRLAELDAFVKAGKWTKKIGEDKFGVDVHHKTLGIVGLGRIGTSVARRAAMGFEMKVLYVGHGVNERAEREYGARKVELEELLSTSDFVLLQPPLTAETRNLIGTPQLKAMKRSAFLINASRGQIVDEAALVEALKDGTIAGAGLDVYLEEPLSVESPLLKMNNVVTLPHIGSATHETRRAMNKNAAENLISALNGTLKSNMINPEVLHR</sequence>
<dbReference type="Gene3D" id="3.40.50.720">
    <property type="entry name" value="NAD(P)-binding Rossmann-like Domain"/>
    <property type="match status" value="2"/>
</dbReference>
<keyword evidence="7" id="KW-1185">Reference proteome</keyword>
<accession>A0A069PIF5</accession>
<dbReference type="PANTHER" id="PTHR10996">
    <property type="entry name" value="2-HYDROXYACID DEHYDROGENASE-RELATED"/>
    <property type="match status" value="1"/>
</dbReference>
<dbReference type="GO" id="GO:0005829">
    <property type="term" value="C:cytosol"/>
    <property type="evidence" value="ECO:0007669"/>
    <property type="project" value="TreeGrafter"/>
</dbReference>
<dbReference type="EC" id="1.1.1.81" evidence="6"/>